<dbReference type="OrthoDB" id="1885901at2759"/>
<dbReference type="WBParaSite" id="HPBE_0002188701-mRNA-1">
    <property type="protein sequence ID" value="HPBE_0002188701-mRNA-1"/>
    <property type="gene ID" value="HPBE_0002188701"/>
</dbReference>
<feature type="compositionally biased region" description="Polar residues" evidence="1">
    <location>
        <begin position="31"/>
        <end position="41"/>
    </location>
</feature>
<accession>A0A3P8G191</accession>
<dbReference type="Proteomes" id="UP000050761">
    <property type="component" value="Unassembled WGS sequence"/>
</dbReference>
<evidence type="ECO:0000313" key="2">
    <source>
        <dbReference type="EMBL" id="VDP28829.1"/>
    </source>
</evidence>
<organism evidence="2">
    <name type="scientific">Heligmosomoides polygyrus</name>
    <name type="common">Parasitic roundworm</name>
    <dbReference type="NCBI Taxonomy" id="6339"/>
    <lineage>
        <taxon>Eukaryota</taxon>
        <taxon>Metazoa</taxon>
        <taxon>Ecdysozoa</taxon>
        <taxon>Nematoda</taxon>
        <taxon>Chromadorea</taxon>
        <taxon>Rhabditida</taxon>
        <taxon>Rhabditina</taxon>
        <taxon>Rhabditomorpha</taxon>
        <taxon>Strongyloidea</taxon>
        <taxon>Heligmosomidae</taxon>
        <taxon>Heligmosomoides</taxon>
    </lineage>
</organism>
<evidence type="ECO:0000313" key="3">
    <source>
        <dbReference type="Proteomes" id="UP000050761"/>
    </source>
</evidence>
<protein>
    <submittedName>
        <fullName evidence="4">DDE_Tnp_1_7 domain-containing protein</fullName>
    </submittedName>
</protein>
<proteinExistence type="predicted"/>
<gene>
    <name evidence="2" type="ORF">HPBE_LOCUS21886</name>
</gene>
<dbReference type="EMBL" id="UZAH01033429">
    <property type="protein sequence ID" value="VDP28829.1"/>
    <property type="molecule type" value="Genomic_DNA"/>
</dbReference>
<feature type="region of interest" description="Disordered" evidence="1">
    <location>
        <begin position="31"/>
        <end position="53"/>
    </location>
</feature>
<keyword evidence="3" id="KW-1185">Reference proteome</keyword>
<evidence type="ECO:0000256" key="1">
    <source>
        <dbReference type="SAM" id="MobiDB-lite"/>
    </source>
</evidence>
<evidence type="ECO:0000313" key="4">
    <source>
        <dbReference type="WBParaSite" id="HPBE_0002188701-mRNA-1"/>
    </source>
</evidence>
<dbReference type="AlphaFoldDB" id="A0A3P8G191"/>
<sequence length="198" mass="21957">MEGRFPNLDEIPSRLLVWAVLDEGELLQDSTDVSQLSSRGAPQNAAAANDEEDNLDEEWAETIEGDVLSGVTNPRRPRNPSDIYQSAHPEQTRRVMVSDGASEDDVVMTALRESVDSAFRGTVPLDDQRQSVVRASLAFSFNVALTELLEPFEHCRLLDNFIYYSCAYLLPGFSCRVAKLVLMKKAIANVDSVSFISD</sequence>
<name>A0A3P8G191_HELPZ</name>
<reference evidence="2 3" key="1">
    <citation type="submission" date="2018-11" db="EMBL/GenBank/DDBJ databases">
        <authorList>
            <consortium name="Pathogen Informatics"/>
        </authorList>
    </citation>
    <scope>NUCLEOTIDE SEQUENCE [LARGE SCALE GENOMIC DNA]</scope>
</reference>
<reference evidence="4" key="2">
    <citation type="submission" date="2019-09" db="UniProtKB">
        <authorList>
            <consortium name="WormBaseParasite"/>
        </authorList>
    </citation>
    <scope>IDENTIFICATION</scope>
</reference>